<dbReference type="AlphaFoldDB" id="A0A2J8A920"/>
<dbReference type="Proteomes" id="UP000236333">
    <property type="component" value="Unassembled WGS sequence"/>
</dbReference>
<comment type="caution">
    <text evidence="2">The sequence shown here is derived from an EMBL/GenBank/DDBJ whole genome shotgun (WGS) entry which is preliminary data.</text>
</comment>
<reference evidence="2 3" key="1">
    <citation type="journal article" date="2017" name="Mol. Biol. Evol.">
        <title>The 4-celled Tetrabaena socialis nuclear genome reveals the essential components for genetic control of cell number at the origin of multicellularity in the volvocine lineage.</title>
        <authorList>
            <person name="Featherston J."/>
            <person name="Arakaki Y."/>
            <person name="Hanschen E.R."/>
            <person name="Ferris P.J."/>
            <person name="Michod R.E."/>
            <person name="Olson B.J.S.C."/>
            <person name="Nozaki H."/>
            <person name="Durand P.M."/>
        </authorList>
    </citation>
    <scope>NUCLEOTIDE SEQUENCE [LARGE SCALE GENOMIC DNA]</scope>
    <source>
        <strain evidence="2 3">NIES-571</strain>
    </source>
</reference>
<proteinExistence type="predicted"/>
<gene>
    <name evidence="2" type="ORF">TSOC_004353</name>
</gene>
<evidence type="ECO:0000256" key="1">
    <source>
        <dbReference type="SAM" id="MobiDB-lite"/>
    </source>
</evidence>
<protein>
    <submittedName>
        <fullName evidence="2">Uncharacterized protein</fullName>
    </submittedName>
</protein>
<accession>A0A2J8A920</accession>
<feature type="region of interest" description="Disordered" evidence="1">
    <location>
        <begin position="87"/>
        <end position="125"/>
    </location>
</feature>
<feature type="compositionally biased region" description="Low complexity" evidence="1">
    <location>
        <begin position="36"/>
        <end position="61"/>
    </location>
</feature>
<feature type="compositionally biased region" description="Low complexity" evidence="1">
    <location>
        <begin position="102"/>
        <end position="119"/>
    </location>
</feature>
<evidence type="ECO:0000313" key="2">
    <source>
        <dbReference type="EMBL" id="PNH09027.1"/>
    </source>
</evidence>
<keyword evidence="3" id="KW-1185">Reference proteome</keyword>
<dbReference type="EMBL" id="PGGS01000107">
    <property type="protein sequence ID" value="PNH09027.1"/>
    <property type="molecule type" value="Genomic_DNA"/>
</dbReference>
<feature type="region of interest" description="Disordered" evidence="1">
    <location>
        <begin position="1"/>
        <end position="66"/>
    </location>
</feature>
<sequence length="168" mass="16435">MRTHMQAIRQAAQQVHGAKRAEVNRRTAPPPPPGPAAAAEAAAAAITSGSGAASGARSVPSDGDSRSTLAAYGCTVYDRPAAAAAAAAVPSPRDAWPPAGPTPAAAAASDPPSPSASAPAPVPAPAPCPPPCGASFCSFWGGDGSLPSWPAIRLARRVMGSSTNSGRP</sequence>
<name>A0A2J8A920_9CHLO</name>
<organism evidence="2 3">
    <name type="scientific">Tetrabaena socialis</name>
    <dbReference type="NCBI Taxonomy" id="47790"/>
    <lineage>
        <taxon>Eukaryota</taxon>
        <taxon>Viridiplantae</taxon>
        <taxon>Chlorophyta</taxon>
        <taxon>core chlorophytes</taxon>
        <taxon>Chlorophyceae</taxon>
        <taxon>CS clade</taxon>
        <taxon>Chlamydomonadales</taxon>
        <taxon>Tetrabaenaceae</taxon>
        <taxon>Tetrabaena</taxon>
    </lineage>
</organism>
<evidence type="ECO:0000313" key="3">
    <source>
        <dbReference type="Proteomes" id="UP000236333"/>
    </source>
</evidence>